<dbReference type="InterPro" id="IPR013515">
    <property type="entry name" value="Phytochrome_cen-reg"/>
</dbReference>
<dbReference type="InterPro" id="IPR036890">
    <property type="entry name" value="HATPase_C_sf"/>
</dbReference>
<dbReference type="AlphaFoldDB" id="A0A4V5P225"/>
<dbReference type="InterPro" id="IPR016132">
    <property type="entry name" value="Phyto_chromo_attachment"/>
</dbReference>
<keyword evidence="9" id="KW-0418">Kinase</keyword>
<comment type="catalytic activity">
    <reaction evidence="1">
        <text>ATP + protein L-histidine = ADP + protein N-phospho-L-histidine.</text>
        <dbReference type="EC" id="2.7.13.3"/>
    </reaction>
</comment>
<keyword evidence="10" id="KW-0157">Chromophore</keyword>
<evidence type="ECO:0000313" key="16">
    <source>
        <dbReference type="Proteomes" id="UP000309488"/>
    </source>
</evidence>
<dbReference type="GO" id="GO:0030295">
    <property type="term" value="F:protein kinase activator activity"/>
    <property type="evidence" value="ECO:0007669"/>
    <property type="project" value="TreeGrafter"/>
</dbReference>
<evidence type="ECO:0000259" key="14">
    <source>
        <dbReference type="PROSITE" id="PS50109"/>
    </source>
</evidence>
<dbReference type="InterPro" id="IPR050351">
    <property type="entry name" value="BphY/WalK/GraS-like"/>
</dbReference>
<dbReference type="InterPro" id="IPR003018">
    <property type="entry name" value="GAF"/>
</dbReference>
<dbReference type="InterPro" id="IPR036097">
    <property type="entry name" value="HisK_dim/P_sf"/>
</dbReference>
<dbReference type="InterPro" id="IPR013654">
    <property type="entry name" value="PAS_2"/>
</dbReference>
<evidence type="ECO:0000256" key="5">
    <source>
        <dbReference type="ARBA" id="ARBA00022543"/>
    </source>
</evidence>
<dbReference type="InterPro" id="IPR003661">
    <property type="entry name" value="HisK_dim/P_dom"/>
</dbReference>
<dbReference type="Pfam" id="PF02518">
    <property type="entry name" value="HATPase_c"/>
    <property type="match status" value="1"/>
</dbReference>
<dbReference type="SUPFAM" id="SSF55781">
    <property type="entry name" value="GAF domain-like"/>
    <property type="match status" value="2"/>
</dbReference>
<dbReference type="GO" id="GO:0006355">
    <property type="term" value="P:regulation of DNA-templated transcription"/>
    <property type="evidence" value="ECO:0007669"/>
    <property type="project" value="InterPro"/>
</dbReference>
<dbReference type="SUPFAM" id="SSF47384">
    <property type="entry name" value="Homodimeric domain of signal transducing histidine kinase"/>
    <property type="match status" value="1"/>
</dbReference>
<dbReference type="CDD" id="cd00082">
    <property type="entry name" value="HisKA"/>
    <property type="match status" value="1"/>
</dbReference>
<sequence>MMMSGITLENCDTEPIHIPGTIQSHGFLITVDSTYKIAHCSENIEAFTGLKAADLLGKSIADITLTCSADYDLEAILRFANLSDGGGNPHVFQKEISGSNYNIIINRHKGFYLIDFEPSSSALQQNLQSSIGRSLSEILADKKLENLLSNAANQIKKIINYDRVMVYKFHEDGHGEVVAEAKIDSIETWMGLHYPASDIPKQARDLYKINLVRLIADVHTTPSPILTLAKDGKAEPLDLTFSNLRAVSPIHIQYLKNMGVASSFSVSVMDQDKLWGLIACHNYTPKFINFSERESAKLIGQVLSSAISFREQEEEQLYSNQHRQCIETITRHLLRNSTIEEALFNIDCSLNEVIDCTGAALYYDGKLQTSGIVPEESFIEKLIDWLDEKTYTDGYFMTTNLTLAYPKAAEYRKSASGLLACRLGKDLREYMLWFRPEVVSTIKWAGNPEKIISTDESGIARISPRNSFNEWSQQVELTAIPWKMYELSAVLSLRDEVNYSINRKATELRVVNEKLRQAYAELDTFSYTISHDLKNPLATIKSYAQLIQRGMPAEKISHVAGRIEVGANKMQQMIDEVLEYSKVGQSKVQGRPVNMAAILEELKNDLLVAANNPNLKIEIEQTPEIYGDELMIMQVFSNIAGNAVKYSAQNLNPKVNISGTATDDKVVYSISDNGIGIPKKEHGSIFELFSRASGSKDFEGTGVGLAIVKRILEKHNGEIWLDSIEGQGSVFFVSFGRLEKPNRPN</sequence>
<dbReference type="OrthoDB" id="9766459at2"/>
<evidence type="ECO:0000259" key="13">
    <source>
        <dbReference type="PROSITE" id="PS50046"/>
    </source>
</evidence>
<evidence type="ECO:0000256" key="2">
    <source>
        <dbReference type="ARBA" id="ARBA00006402"/>
    </source>
</evidence>
<dbReference type="RefSeq" id="WP_136839460.1">
    <property type="nucleotide sequence ID" value="NZ_SWBR01000002.1"/>
</dbReference>
<dbReference type="InterPro" id="IPR003594">
    <property type="entry name" value="HATPase_dom"/>
</dbReference>
<dbReference type="Gene3D" id="3.30.450.20">
    <property type="entry name" value="PAS domain"/>
    <property type="match status" value="1"/>
</dbReference>
<dbReference type="PRINTS" id="PR01033">
    <property type="entry name" value="PHYTOCHROME"/>
</dbReference>
<dbReference type="GO" id="GO:0016020">
    <property type="term" value="C:membrane"/>
    <property type="evidence" value="ECO:0007669"/>
    <property type="project" value="UniProtKB-SubCell"/>
</dbReference>
<keyword evidence="16" id="KW-1185">Reference proteome</keyword>
<comment type="subunit">
    <text evidence="3">Homodimer.</text>
</comment>
<keyword evidence="6" id="KW-0597">Phosphoprotein</keyword>
<dbReference type="Proteomes" id="UP000309488">
    <property type="component" value="Unassembled WGS sequence"/>
</dbReference>
<dbReference type="Gene3D" id="3.30.565.10">
    <property type="entry name" value="Histidine kinase-like ATPase, C-terminal domain"/>
    <property type="match status" value="1"/>
</dbReference>
<dbReference type="InterPro" id="IPR029016">
    <property type="entry name" value="GAF-like_dom_sf"/>
</dbReference>
<dbReference type="SUPFAM" id="SSF55785">
    <property type="entry name" value="PYP-like sensor domain (PAS domain)"/>
    <property type="match status" value="1"/>
</dbReference>
<dbReference type="GO" id="GO:0009584">
    <property type="term" value="P:detection of visible light"/>
    <property type="evidence" value="ECO:0007669"/>
    <property type="project" value="InterPro"/>
</dbReference>
<keyword evidence="5" id="KW-0600">Photoreceptor protein</keyword>
<evidence type="ECO:0000313" key="15">
    <source>
        <dbReference type="EMBL" id="TKC09882.1"/>
    </source>
</evidence>
<evidence type="ECO:0000256" key="6">
    <source>
        <dbReference type="ARBA" id="ARBA00022553"/>
    </source>
</evidence>
<keyword evidence="12" id="KW-0675">Receptor</keyword>
<dbReference type="Gene3D" id="3.30.450.40">
    <property type="match status" value="1"/>
</dbReference>
<proteinExistence type="inferred from homology"/>
<evidence type="ECO:0000256" key="3">
    <source>
        <dbReference type="ARBA" id="ARBA00011738"/>
    </source>
</evidence>
<keyword evidence="8" id="KW-0808">Transferase</keyword>
<dbReference type="SMART" id="SM00388">
    <property type="entry name" value="HisKA"/>
    <property type="match status" value="1"/>
</dbReference>
<dbReference type="Pfam" id="PF08446">
    <property type="entry name" value="PAS_2"/>
    <property type="match status" value="1"/>
</dbReference>
<feature type="domain" description="Phytochrome chromophore attachment site" evidence="13">
    <location>
        <begin position="143"/>
        <end position="305"/>
    </location>
</feature>
<evidence type="ECO:0000256" key="4">
    <source>
        <dbReference type="ARBA" id="ARBA00012438"/>
    </source>
</evidence>
<dbReference type="SUPFAM" id="SSF55874">
    <property type="entry name" value="ATPase domain of HSP90 chaperone/DNA topoisomerase II/histidine kinase"/>
    <property type="match status" value="1"/>
</dbReference>
<dbReference type="InterPro" id="IPR000014">
    <property type="entry name" value="PAS"/>
</dbReference>
<accession>A0A4V5P225</accession>
<comment type="similarity">
    <text evidence="2">In the N-terminal section; belongs to the phytochrome family.</text>
</comment>
<dbReference type="GO" id="GO:0000155">
    <property type="term" value="F:phosphorelay sensor kinase activity"/>
    <property type="evidence" value="ECO:0007669"/>
    <property type="project" value="InterPro"/>
</dbReference>
<dbReference type="EMBL" id="SWBR01000002">
    <property type="protein sequence ID" value="TKC09882.1"/>
    <property type="molecule type" value="Genomic_DNA"/>
</dbReference>
<dbReference type="CDD" id="cd00075">
    <property type="entry name" value="HATPase"/>
    <property type="match status" value="1"/>
</dbReference>
<evidence type="ECO:0000256" key="12">
    <source>
        <dbReference type="ARBA" id="ARBA00023170"/>
    </source>
</evidence>
<dbReference type="Pfam" id="PF00360">
    <property type="entry name" value="PHY"/>
    <property type="match status" value="1"/>
</dbReference>
<dbReference type="EC" id="2.7.13.3" evidence="4"/>
<evidence type="ECO:0000256" key="1">
    <source>
        <dbReference type="ARBA" id="ARBA00000085"/>
    </source>
</evidence>
<dbReference type="Pfam" id="PF01590">
    <property type="entry name" value="GAF"/>
    <property type="match status" value="1"/>
</dbReference>
<gene>
    <name evidence="15" type="ORF">FA048_06615</name>
</gene>
<dbReference type="GO" id="GO:0000156">
    <property type="term" value="F:phosphorelay response regulator activity"/>
    <property type="evidence" value="ECO:0007669"/>
    <property type="project" value="TreeGrafter"/>
</dbReference>
<keyword evidence="11" id="KW-0472">Membrane</keyword>
<dbReference type="GO" id="GO:0007234">
    <property type="term" value="P:osmosensory signaling via phosphorelay pathway"/>
    <property type="evidence" value="ECO:0007669"/>
    <property type="project" value="TreeGrafter"/>
</dbReference>
<feature type="domain" description="Histidine kinase" evidence="14">
    <location>
        <begin position="528"/>
        <end position="739"/>
    </location>
</feature>
<evidence type="ECO:0000256" key="8">
    <source>
        <dbReference type="ARBA" id="ARBA00022679"/>
    </source>
</evidence>
<evidence type="ECO:0000256" key="10">
    <source>
        <dbReference type="ARBA" id="ARBA00022991"/>
    </source>
</evidence>
<dbReference type="PANTHER" id="PTHR42878:SF15">
    <property type="entry name" value="BACTERIOPHYTOCHROME"/>
    <property type="match status" value="1"/>
</dbReference>
<dbReference type="InterPro" id="IPR043150">
    <property type="entry name" value="Phytochrome_PHY_sf"/>
</dbReference>
<dbReference type="PROSITE" id="PS50109">
    <property type="entry name" value="HIS_KIN"/>
    <property type="match status" value="1"/>
</dbReference>
<name>A0A4V5P225_9SPHI</name>
<evidence type="ECO:0000256" key="9">
    <source>
        <dbReference type="ARBA" id="ARBA00022777"/>
    </source>
</evidence>
<dbReference type="Pfam" id="PF00512">
    <property type="entry name" value="HisKA"/>
    <property type="match status" value="1"/>
</dbReference>
<keyword evidence="7" id="KW-0716">Sensory transduction</keyword>
<dbReference type="Gene3D" id="3.30.450.270">
    <property type="match status" value="1"/>
</dbReference>
<dbReference type="PROSITE" id="PS50046">
    <property type="entry name" value="PHYTOCHROME_2"/>
    <property type="match status" value="1"/>
</dbReference>
<dbReference type="InterPro" id="IPR035965">
    <property type="entry name" value="PAS-like_dom_sf"/>
</dbReference>
<dbReference type="GO" id="GO:0009881">
    <property type="term" value="F:photoreceptor activity"/>
    <property type="evidence" value="ECO:0007669"/>
    <property type="project" value="UniProtKB-KW"/>
</dbReference>
<dbReference type="FunFam" id="3.30.565.10:FF:000006">
    <property type="entry name" value="Sensor histidine kinase WalK"/>
    <property type="match status" value="1"/>
</dbReference>
<reference evidence="15 16" key="1">
    <citation type="submission" date="2019-04" db="EMBL/GenBank/DDBJ databases">
        <title>Pedobacter sp. RP-3-22 sp. nov., isolated from Arctic soil.</title>
        <authorList>
            <person name="Dahal R.H."/>
            <person name="Kim D.-U."/>
        </authorList>
    </citation>
    <scope>NUCLEOTIDE SEQUENCE [LARGE SCALE GENOMIC DNA]</scope>
    <source>
        <strain evidence="15 16">RP-3-22</strain>
    </source>
</reference>
<dbReference type="PANTHER" id="PTHR42878">
    <property type="entry name" value="TWO-COMPONENT HISTIDINE KINASE"/>
    <property type="match status" value="1"/>
</dbReference>
<organism evidence="15 16">
    <name type="scientific">Pedobacter polaris</name>
    <dbReference type="NCBI Taxonomy" id="2571273"/>
    <lineage>
        <taxon>Bacteria</taxon>
        <taxon>Pseudomonadati</taxon>
        <taxon>Bacteroidota</taxon>
        <taxon>Sphingobacteriia</taxon>
        <taxon>Sphingobacteriales</taxon>
        <taxon>Sphingobacteriaceae</taxon>
        <taxon>Pedobacter</taxon>
    </lineage>
</organism>
<dbReference type="CDD" id="cd00130">
    <property type="entry name" value="PAS"/>
    <property type="match status" value="1"/>
</dbReference>
<dbReference type="InterPro" id="IPR005467">
    <property type="entry name" value="His_kinase_dom"/>
</dbReference>
<dbReference type="Gene3D" id="1.10.287.130">
    <property type="match status" value="1"/>
</dbReference>
<evidence type="ECO:0000256" key="7">
    <source>
        <dbReference type="ARBA" id="ARBA00022606"/>
    </source>
</evidence>
<dbReference type="SMART" id="SM00065">
    <property type="entry name" value="GAF"/>
    <property type="match status" value="1"/>
</dbReference>
<evidence type="ECO:0000256" key="11">
    <source>
        <dbReference type="ARBA" id="ARBA00023136"/>
    </source>
</evidence>
<protein>
    <recommendedName>
        <fullName evidence="4">histidine kinase</fullName>
        <ecNumber evidence="4">2.7.13.3</ecNumber>
    </recommendedName>
</protein>
<dbReference type="InterPro" id="IPR001294">
    <property type="entry name" value="Phytochrome"/>
</dbReference>
<dbReference type="SMART" id="SM00387">
    <property type="entry name" value="HATPase_c"/>
    <property type="match status" value="1"/>
</dbReference>
<comment type="caution">
    <text evidence="15">The sequence shown here is derived from an EMBL/GenBank/DDBJ whole genome shotgun (WGS) entry which is preliminary data.</text>
</comment>